<dbReference type="Pfam" id="PF13499">
    <property type="entry name" value="EF-hand_7"/>
    <property type="match status" value="1"/>
</dbReference>
<evidence type="ECO:0000313" key="3">
    <source>
        <dbReference type="EMBL" id="ACO63082.1"/>
    </source>
</evidence>
<dbReference type="CDD" id="cd00051">
    <property type="entry name" value="EFh"/>
    <property type="match status" value="1"/>
</dbReference>
<dbReference type="Proteomes" id="UP000002009">
    <property type="component" value="Chromosome 4"/>
</dbReference>
<dbReference type="InterPro" id="IPR011992">
    <property type="entry name" value="EF-hand-dom_pair"/>
</dbReference>
<gene>
    <name evidence="3" type="ORF">MICPUN_57971</name>
</gene>
<keyword evidence="1" id="KW-0106">Calcium</keyword>
<dbReference type="InterPro" id="IPR002048">
    <property type="entry name" value="EF_hand_dom"/>
</dbReference>
<dbReference type="EMBL" id="CP001325">
    <property type="protein sequence ID" value="ACO63082.1"/>
    <property type="molecule type" value="Genomic_DNA"/>
</dbReference>
<dbReference type="Gene3D" id="1.10.238.10">
    <property type="entry name" value="EF-hand"/>
    <property type="match status" value="1"/>
</dbReference>
<dbReference type="InterPro" id="IPR018247">
    <property type="entry name" value="EF_Hand_1_Ca_BS"/>
</dbReference>
<sequence length="632" mass="68546">MADDAAEDPPQAKTPIAISSSQILRVVTANPRDAGSSVPLSEALKHPGWTEAVASSPLRDHFLTAITYDELVSIERARVLSYRADNIVTVDCDANDPAGEMEHVSGAAPFSVLNTPSEGWSHLWIDALDGLFDESHKPRTLAITPYLLLHVTVLPQYWLNGDFAAASQALSRAWIHQELAYGRLDHGALQKLFQICLAKHKEQTGGKTWKGTRAELEGPRLLARVVGKRCRAALSEHEDMVESSWSAIEWFARSNKAGDDIAVEVTADETDDECAMLLSDYVKALGARQLSDTVERNVAALLEQNPALAFSVVKSYANTRMFDTSEMYVASLGVVAAACGLAPIADPLGEYRESFRRKGSKPPRNPDGSLRYTVDDVDVDVLNANHAVLRLCWKNLLTRSDAFDAIPPAIVGVGPTDRAKLDWTRCPPGVATLGLGPVPSDAVDASGVCRLGEHGLGFDMSTEGPKPADGYWHQGELRGVADNQAQAAGEDEAAKGEDFSGRVVVVAGEHTRESLGGAQYVGFHPQCRWNVSLADVEAEEKESAEFERTLRNLWHAWLAEYDADGSGTISLEELKAFASLPECPSGDGYMQSLYEWAAGNLESGDLEAAFNEVDADGSGEMEYEEFRLMLSA</sequence>
<dbReference type="SMART" id="SM00054">
    <property type="entry name" value="EFh"/>
    <property type="match status" value="2"/>
</dbReference>
<keyword evidence="4" id="KW-1185">Reference proteome</keyword>
<dbReference type="PROSITE" id="PS00018">
    <property type="entry name" value="EF_HAND_1"/>
    <property type="match status" value="2"/>
</dbReference>
<dbReference type="SUPFAM" id="SSF47473">
    <property type="entry name" value="EF-hand"/>
    <property type="match status" value="1"/>
</dbReference>
<dbReference type="GeneID" id="8242721"/>
<dbReference type="InParanoid" id="C1E4A9"/>
<evidence type="ECO:0000256" key="1">
    <source>
        <dbReference type="ARBA" id="ARBA00022837"/>
    </source>
</evidence>
<protein>
    <recommendedName>
        <fullName evidence="2">EF-hand domain-containing protein</fullName>
    </recommendedName>
</protein>
<evidence type="ECO:0000259" key="2">
    <source>
        <dbReference type="PROSITE" id="PS50222"/>
    </source>
</evidence>
<dbReference type="RefSeq" id="XP_002501824.1">
    <property type="nucleotide sequence ID" value="XM_002501778.1"/>
</dbReference>
<organism evidence="3 4">
    <name type="scientific">Micromonas commoda (strain RCC299 / NOUM17 / CCMP2709)</name>
    <name type="common">Picoplanktonic green alga</name>
    <dbReference type="NCBI Taxonomy" id="296587"/>
    <lineage>
        <taxon>Eukaryota</taxon>
        <taxon>Viridiplantae</taxon>
        <taxon>Chlorophyta</taxon>
        <taxon>Mamiellophyceae</taxon>
        <taxon>Mamiellales</taxon>
        <taxon>Mamiellaceae</taxon>
        <taxon>Micromonas</taxon>
    </lineage>
</organism>
<dbReference type="OMA" id="HEDMVES"/>
<dbReference type="PROSITE" id="PS50222">
    <property type="entry name" value="EF_HAND_2"/>
    <property type="match status" value="2"/>
</dbReference>
<dbReference type="OrthoDB" id="26525at2759"/>
<dbReference type="AlphaFoldDB" id="C1E4A9"/>
<proteinExistence type="predicted"/>
<dbReference type="GO" id="GO:0005509">
    <property type="term" value="F:calcium ion binding"/>
    <property type="evidence" value="ECO:0007669"/>
    <property type="project" value="InterPro"/>
</dbReference>
<accession>C1E4A9</accession>
<dbReference type="KEGG" id="mis:MICPUN_57971"/>
<feature type="domain" description="EF-hand" evidence="2">
    <location>
        <begin position="549"/>
        <end position="584"/>
    </location>
</feature>
<reference evidence="3 4" key="1">
    <citation type="journal article" date="2009" name="Science">
        <title>Green evolution and dynamic adaptations revealed by genomes of the marine picoeukaryotes Micromonas.</title>
        <authorList>
            <person name="Worden A.Z."/>
            <person name="Lee J.H."/>
            <person name="Mock T."/>
            <person name="Rouze P."/>
            <person name="Simmons M.P."/>
            <person name="Aerts A.L."/>
            <person name="Allen A.E."/>
            <person name="Cuvelier M.L."/>
            <person name="Derelle E."/>
            <person name="Everett M.V."/>
            <person name="Foulon E."/>
            <person name="Grimwood J."/>
            <person name="Gundlach H."/>
            <person name="Henrissat B."/>
            <person name="Napoli C."/>
            <person name="McDonald S.M."/>
            <person name="Parker M.S."/>
            <person name="Rombauts S."/>
            <person name="Salamov A."/>
            <person name="Von Dassow P."/>
            <person name="Badger J.H."/>
            <person name="Coutinho P.M."/>
            <person name="Demir E."/>
            <person name="Dubchak I."/>
            <person name="Gentemann C."/>
            <person name="Eikrem W."/>
            <person name="Gready J.E."/>
            <person name="John U."/>
            <person name="Lanier W."/>
            <person name="Lindquist E.A."/>
            <person name="Lucas S."/>
            <person name="Mayer K.F."/>
            <person name="Moreau H."/>
            <person name="Not F."/>
            <person name="Otillar R."/>
            <person name="Panaud O."/>
            <person name="Pangilinan J."/>
            <person name="Paulsen I."/>
            <person name="Piegu B."/>
            <person name="Poliakov A."/>
            <person name="Robbens S."/>
            <person name="Schmutz J."/>
            <person name="Toulza E."/>
            <person name="Wyss T."/>
            <person name="Zelensky A."/>
            <person name="Zhou K."/>
            <person name="Armbrust E.V."/>
            <person name="Bhattacharya D."/>
            <person name="Goodenough U.W."/>
            <person name="Van de Peer Y."/>
            <person name="Grigoriev I.V."/>
        </authorList>
    </citation>
    <scope>NUCLEOTIDE SEQUENCE [LARGE SCALE GENOMIC DNA]</scope>
    <source>
        <strain evidence="4">RCC299 / NOUM17</strain>
    </source>
</reference>
<evidence type="ECO:0000313" key="4">
    <source>
        <dbReference type="Proteomes" id="UP000002009"/>
    </source>
</evidence>
<feature type="domain" description="EF-hand" evidence="2">
    <location>
        <begin position="601"/>
        <end position="632"/>
    </location>
</feature>
<name>C1E4A9_MICCC</name>